<dbReference type="Pfam" id="PF03749">
    <property type="entry name" value="SfsA"/>
    <property type="match status" value="1"/>
</dbReference>
<evidence type="ECO:0000313" key="4">
    <source>
        <dbReference type="EMBL" id="OAQ56930.1"/>
    </source>
</evidence>
<dbReference type="AlphaFoldDB" id="A0A179EVF2"/>
<comment type="similarity">
    <text evidence="1">Belongs to the SfsA family.</text>
</comment>
<dbReference type="Proteomes" id="UP000078516">
    <property type="component" value="Unassembled WGS sequence"/>
</dbReference>
<gene>
    <name evidence="1" type="primary">sfsA</name>
    <name evidence="4" type="ORF">A6E74_00725</name>
</gene>
<evidence type="ECO:0000259" key="3">
    <source>
        <dbReference type="Pfam" id="PF17746"/>
    </source>
</evidence>
<dbReference type="InterPro" id="IPR041465">
    <property type="entry name" value="SfsA_N"/>
</dbReference>
<dbReference type="Pfam" id="PF17746">
    <property type="entry name" value="SfsA_N"/>
    <property type="match status" value="1"/>
</dbReference>
<protein>
    <recommendedName>
        <fullName evidence="1">Sugar fermentation stimulation protein homolog</fullName>
    </recommendedName>
</protein>
<dbReference type="Gene3D" id="3.40.1350.60">
    <property type="match status" value="1"/>
</dbReference>
<reference evidence="4 5" key="1">
    <citation type="submission" date="2016-04" db="EMBL/GenBank/DDBJ databases">
        <title>Draft genome of an Enterococcus thailandicus strain isolated from bovine feces.</title>
        <authorList>
            <person name="Beukers A.G."/>
            <person name="Zaheer R."/>
            <person name="Goji N."/>
            <person name="Cook S.R."/>
            <person name="Amoako K."/>
            <person name="Chaves A.V."/>
            <person name="Ward M.P."/>
            <person name="Mcallister T.A."/>
        </authorList>
    </citation>
    <scope>NUCLEOTIDE SEQUENCE [LARGE SCALE GENOMIC DNA]</scope>
    <source>
        <strain evidence="4 5">F0711D 46</strain>
    </source>
</reference>
<dbReference type="CDD" id="cd22359">
    <property type="entry name" value="SfsA-like_bacterial"/>
    <property type="match status" value="1"/>
</dbReference>
<accession>A0A179EVF2</accession>
<evidence type="ECO:0000313" key="5">
    <source>
        <dbReference type="Proteomes" id="UP000078516"/>
    </source>
</evidence>
<dbReference type="NCBIfam" id="TIGR00230">
    <property type="entry name" value="sfsA"/>
    <property type="match status" value="1"/>
</dbReference>
<keyword evidence="5" id="KW-1185">Reference proteome</keyword>
<name>A0A179EVF2_ENTTH</name>
<evidence type="ECO:0000256" key="1">
    <source>
        <dbReference type="HAMAP-Rule" id="MF_00095"/>
    </source>
</evidence>
<comment type="caution">
    <text evidence="4">The sequence shown here is derived from an EMBL/GenBank/DDBJ whole genome shotgun (WGS) entry which is preliminary data.</text>
</comment>
<dbReference type="EMBL" id="LWMN01000001">
    <property type="protein sequence ID" value="OAQ56930.1"/>
    <property type="molecule type" value="Genomic_DNA"/>
</dbReference>
<dbReference type="RefSeq" id="WP_067480590.1">
    <property type="nucleotide sequence ID" value="NZ_BSWU01000002.1"/>
</dbReference>
<dbReference type="Gene3D" id="2.40.50.580">
    <property type="match status" value="1"/>
</dbReference>
<proteinExistence type="inferred from homology"/>
<dbReference type="InterPro" id="IPR040452">
    <property type="entry name" value="SfsA_C"/>
</dbReference>
<dbReference type="InterPro" id="IPR005224">
    <property type="entry name" value="SfsA"/>
</dbReference>
<dbReference type="GO" id="GO:0003677">
    <property type="term" value="F:DNA binding"/>
    <property type="evidence" value="ECO:0007669"/>
    <property type="project" value="InterPro"/>
</dbReference>
<organism evidence="4 5">
    <name type="scientific">Enterococcus thailandicus</name>
    <dbReference type="NCBI Taxonomy" id="417368"/>
    <lineage>
        <taxon>Bacteria</taxon>
        <taxon>Bacillati</taxon>
        <taxon>Bacillota</taxon>
        <taxon>Bacilli</taxon>
        <taxon>Lactobacillales</taxon>
        <taxon>Enterococcaceae</taxon>
        <taxon>Enterococcus</taxon>
    </lineage>
</organism>
<evidence type="ECO:0000259" key="2">
    <source>
        <dbReference type="Pfam" id="PF03749"/>
    </source>
</evidence>
<feature type="domain" description="SfsA N-terminal OB" evidence="3">
    <location>
        <begin position="12"/>
        <end position="78"/>
    </location>
</feature>
<dbReference type="HAMAP" id="MF_00095">
    <property type="entry name" value="SfsA"/>
    <property type="match status" value="1"/>
</dbReference>
<sequence>MDYQQVEVVSFLERPNRFIAYCQKTDGEVITAHVKNTGRGREVFLPGAQVAVTYTPSPKRKTDYDLIAVKKKDAWFNIDSQLPNQLAAEGILNGKIQLPELMGEITFLKREVVYHHSKFDIYLETSTNQKIFVEVKGMTLENLAVGAFPDAPTTRGLKHILELVDAHKEGYLTYVLFIAQFEQLTVSTIHQEMQPEFALAIRAAQTEGVQVLTYNCLVNADSVRLKQRIPFDLDAPFKNPVNENN</sequence>
<feature type="domain" description="Sugar fermentation stimulation protein C-terminal" evidence="2">
    <location>
        <begin position="81"/>
        <end position="220"/>
    </location>
</feature>
<dbReference type="PANTHER" id="PTHR30545">
    <property type="entry name" value="SUGAR FERMENTATION STIMULATION PROTEIN A"/>
    <property type="match status" value="1"/>
</dbReference>
<dbReference type="PANTHER" id="PTHR30545:SF2">
    <property type="entry name" value="SUGAR FERMENTATION STIMULATION PROTEIN A"/>
    <property type="match status" value="1"/>
</dbReference>